<dbReference type="Proteomes" id="UP000005396">
    <property type="component" value="Unassembled WGS sequence"/>
</dbReference>
<reference evidence="1 2" key="2">
    <citation type="submission" date="2007-09" db="EMBL/GenBank/DDBJ databases">
        <title>Draft genome sequence of Clostridium bolteae (ATCC BAA-613).</title>
        <authorList>
            <person name="Sudarsanam P."/>
            <person name="Ley R."/>
            <person name="Guruge J."/>
            <person name="Turnbaugh P.J."/>
            <person name="Mahowald M."/>
            <person name="Liep D."/>
            <person name="Gordon J."/>
        </authorList>
    </citation>
    <scope>NUCLEOTIDE SEQUENCE [LARGE SCALE GENOMIC DNA]</scope>
    <source>
        <strain evidence="2">ATCC BAA-613 / DSM 15670 / CCUG 46953 / JCM 12243 / WAL 16351</strain>
    </source>
</reference>
<proteinExistence type="predicted"/>
<dbReference type="EMBL" id="ABCC02000033">
    <property type="protein sequence ID" value="EDP15579.1"/>
    <property type="molecule type" value="Genomic_DNA"/>
</dbReference>
<evidence type="ECO:0000313" key="1">
    <source>
        <dbReference type="EMBL" id="EDP15579.1"/>
    </source>
</evidence>
<name>A8RTQ1_ENTBW</name>
<evidence type="ECO:0000313" key="2">
    <source>
        <dbReference type="Proteomes" id="UP000005396"/>
    </source>
</evidence>
<gene>
    <name evidence="1" type="ORF">CLOBOL_03750</name>
</gene>
<dbReference type="AlphaFoldDB" id="A8RTQ1"/>
<reference evidence="1 2" key="1">
    <citation type="submission" date="2007-08" db="EMBL/GenBank/DDBJ databases">
        <authorList>
            <person name="Fulton L."/>
            <person name="Clifton S."/>
            <person name="Fulton B."/>
            <person name="Xu J."/>
            <person name="Minx P."/>
            <person name="Pepin K.H."/>
            <person name="Johnson M."/>
            <person name="Thiruvilangam P."/>
            <person name="Bhonagiri V."/>
            <person name="Nash W.E."/>
            <person name="Mardis E.R."/>
            <person name="Wilson R.K."/>
        </authorList>
    </citation>
    <scope>NUCLEOTIDE SEQUENCE [LARGE SCALE GENOMIC DNA]</scope>
    <source>
        <strain evidence="2">ATCC BAA-613 / DSM 15670 / CCUG 46953 / JCM 12243 / WAL 16351</strain>
    </source>
</reference>
<sequence>MFSLNQSKNVKYYRKSKDLTMEKSMQGSYTYNNTI</sequence>
<dbReference type="HOGENOM" id="CLU_3364168_0_0_9"/>
<protein>
    <submittedName>
        <fullName evidence="1">Uncharacterized protein</fullName>
    </submittedName>
</protein>
<accession>A8RTQ1</accession>
<organism evidence="1 2">
    <name type="scientific">Enterocloster bolteae (strain ATCC BAA-613 / DSM 15670 / CCUG 46953 / JCM 12243 / WAL 16351)</name>
    <name type="common">Clostridium bolteae</name>
    <dbReference type="NCBI Taxonomy" id="411902"/>
    <lineage>
        <taxon>Bacteria</taxon>
        <taxon>Bacillati</taxon>
        <taxon>Bacillota</taxon>
        <taxon>Clostridia</taxon>
        <taxon>Lachnospirales</taxon>
        <taxon>Lachnospiraceae</taxon>
        <taxon>Enterocloster</taxon>
    </lineage>
</organism>
<comment type="caution">
    <text evidence="1">The sequence shown here is derived from an EMBL/GenBank/DDBJ whole genome shotgun (WGS) entry which is preliminary data.</text>
</comment>
<dbReference type="PaxDb" id="411902-CLOBOL_03750"/>